<dbReference type="Pfam" id="PF17772">
    <property type="entry name" value="zf-MYST"/>
    <property type="match status" value="1"/>
</dbReference>
<feature type="compositionally biased region" description="Low complexity" evidence="14">
    <location>
        <begin position="104"/>
        <end position="119"/>
    </location>
</feature>
<dbReference type="CDD" id="cd04301">
    <property type="entry name" value="NAT_SF"/>
    <property type="match status" value="1"/>
</dbReference>
<accession>A4S9V4</accession>
<dbReference type="Gramene" id="ABP00553">
    <property type="protein sequence ID" value="ABP00553"/>
    <property type="gene ID" value="OSTLU_42025"/>
</dbReference>
<dbReference type="EMBL" id="CP000597">
    <property type="protein sequence ID" value="ABP00553.1"/>
    <property type="molecule type" value="Genomic_DNA"/>
</dbReference>
<dbReference type="AlphaFoldDB" id="A4S9V4"/>
<evidence type="ECO:0000256" key="6">
    <source>
        <dbReference type="ARBA" id="ARBA00022771"/>
    </source>
</evidence>
<keyword evidence="4" id="KW-0808">Transferase</keyword>
<dbReference type="Proteomes" id="UP000001568">
    <property type="component" value="Chromosome 17"/>
</dbReference>
<organism evidence="16 17">
    <name type="scientific">Ostreococcus lucimarinus (strain CCE9901)</name>
    <dbReference type="NCBI Taxonomy" id="436017"/>
    <lineage>
        <taxon>Eukaryota</taxon>
        <taxon>Viridiplantae</taxon>
        <taxon>Chlorophyta</taxon>
        <taxon>Mamiellophyceae</taxon>
        <taxon>Mamiellales</taxon>
        <taxon>Bathycoccaceae</taxon>
        <taxon>Ostreococcus</taxon>
    </lineage>
</organism>
<dbReference type="PANTHER" id="PTHR10615">
    <property type="entry name" value="HISTONE ACETYLTRANSFERASE"/>
    <property type="match status" value="1"/>
</dbReference>
<proteinExistence type="inferred from homology"/>
<dbReference type="GO" id="GO:0004402">
    <property type="term" value="F:histone acetyltransferase activity"/>
    <property type="evidence" value="ECO:0007669"/>
    <property type="project" value="InterPro"/>
</dbReference>
<feature type="active site" description="Proton donor/acceptor" evidence="13">
    <location>
        <position position="329"/>
    </location>
</feature>
<evidence type="ECO:0000256" key="4">
    <source>
        <dbReference type="ARBA" id="ARBA00022679"/>
    </source>
</evidence>
<keyword evidence="8" id="KW-0007">Acetylation</keyword>
<keyword evidence="11" id="KW-0539">Nucleus</keyword>
<evidence type="ECO:0000256" key="9">
    <source>
        <dbReference type="ARBA" id="ARBA00023015"/>
    </source>
</evidence>
<evidence type="ECO:0000256" key="7">
    <source>
        <dbReference type="ARBA" id="ARBA00022833"/>
    </source>
</evidence>
<dbReference type="HOGENOM" id="CLU_011815_2_2_1"/>
<evidence type="ECO:0000256" key="5">
    <source>
        <dbReference type="ARBA" id="ARBA00022723"/>
    </source>
</evidence>
<dbReference type="OrthoDB" id="787137at2759"/>
<dbReference type="eggNOG" id="KOG2747">
    <property type="taxonomic scope" value="Eukaryota"/>
</dbReference>
<dbReference type="KEGG" id="olu:OSTLU_42025"/>
<dbReference type="GO" id="GO:0005634">
    <property type="term" value="C:nucleus"/>
    <property type="evidence" value="ECO:0007669"/>
    <property type="project" value="UniProtKB-SubCell"/>
</dbReference>
<evidence type="ECO:0000256" key="13">
    <source>
        <dbReference type="PIRSR" id="PIRSR602717-51"/>
    </source>
</evidence>
<evidence type="ECO:0000259" key="15">
    <source>
        <dbReference type="PROSITE" id="PS51726"/>
    </source>
</evidence>
<dbReference type="InterPro" id="IPR040706">
    <property type="entry name" value="Zf-MYST"/>
</dbReference>
<feature type="compositionally biased region" description="Gly residues" evidence="14">
    <location>
        <begin position="91"/>
        <end position="103"/>
    </location>
</feature>
<dbReference type="Pfam" id="PF01853">
    <property type="entry name" value="MOZ_SAS"/>
    <property type="match status" value="1"/>
</dbReference>
<sequence>MRAPKTNAPARPDAFAAIDARAAFAVGARVRVRDGANEADGADAREGVVAARRGDGASATDGEVKYYVRYDATGVADEWVRVERLTSAGGESVGGSETTGGGSRSDAATAARAAAAAAAARKRKTTGEKDGGERGEEGGRKVRWIELGRYICDCWFDSPFPEEYTDERKLFVCDFCLKYHRKRRAYIAHKKTCELRHPPGNEIYRHPERQATEKSPARAQLRMWEVDGSNATTYCQNLCLIAKLFLDHKTLYYDVAAFYFYVLTERDFDESGKPLYRIIGYFSKEKGQVETNLACILTLPPYQRRGYGGFLIEFSYELAKREGRIGTPERPLSDLGFASYRTYWSRVIYESLSSTSAGGVNVAELSKKTNIRVDDIVSTLQPFSSIRFFKDQGFLNITKEGKQDFKAAQVKLREKWSELRVIPERLQFEPKINAVVEVAEKRRRTRLFQRDILENNEK</sequence>
<comment type="subcellular location">
    <subcellularLocation>
        <location evidence="1">Nucleus</location>
    </subcellularLocation>
</comment>
<keyword evidence="17" id="KW-1185">Reference proteome</keyword>
<dbReference type="GO" id="GO:0008270">
    <property type="term" value="F:zinc ion binding"/>
    <property type="evidence" value="ECO:0007669"/>
    <property type="project" value="UniProtKB-KW"/>
</dbReference>
<dbReference type="InterPro" id="IPR050603">
    <property type="entry name" value="MYST_HAT"/>
</dbReference>
<keyword evidence="12" id="KW-0012">Acyltransferase</keyword>
<dbReference type="Gene3D" id="3.30.60.60">
    <property type="entry name" value="N-acetyl transferase-like"/>
    <property type="match status" value="1"/>
</dbReference>
<keyword evidence="7" id="KW-0862">Zinc</keyword>
<comment type="similarity">
    <text evidence="2">Belongs to the MYST (SAS/MOZ) family.</text>
</comment>
<dbReference type="InterPro" id="IPR002717">
    <property type="entry name" value="HAT_MYST-type"/>
</dbReference>
<evidence type="ECO:0000256" key="14">
    <source>
        <dbReference type="SAM" id="MobiDB-lite"/>
    </source>
</evidence>
<feature type="domain" description="MYST-type HAT" evidence="15">
    <location>
        <begin position="137"/>
        <end position="430"/>
    </location>
</feature>
<dbReference type="PROSITE" id="PS51726">
    <property type="entry name" value="MYST_HAT"/>
    <property type="match status" value="1"/>
</dbReference>
<dbReference type="RefSeq" id="XP_001422236.1">
    <property type="nucleotide sequence ID" value="XM_001422199.1"/>
</dbReference>
<evidence type="ECO:0000313" key="16">
    <source>
        <dbReference type="EMBL" id="ABP00553.1"/>
    </source>
</evidence>
<dbReference type="GeneID" id="5006191"/>
<reference evidence="16 17" key="1">
    <citation type="journal article" date="2007" name="Proc. Natl. Acad. Sci. U.S.A.">
        <title>The tiny eukaryote Ostreococcus provides genomic insights into the paradox of plankton speciation.</title>
        <authorList>
            <person name="Palenik B."/>
            <person name="Grimwood J."/>
            <person name="Aerts A."/>
            <person name="Rouze P."/>
            <person name="Salamov A."/>
            <person name="Putnam N."/>
            <person name="Dupont C."/>
            <person name="Jorgensen R."/>
            <person name="Derelle E."/>
            <person name="Rombauts S."/>
            <person name="Zhou K."/>
            <person name="Otillar R."/>
            <person name="Merchant S.S."/>
            <person name="Podell S."/>
            <person name="Gaasterland T."/>
            <person name="Napoli C."/>
            <person name="Gendler K."/>
            <person name="Manuell A."/>
            <person name="Tai V."/>
            <person name="Vallon O."/>
            <person name="Piganeau G."/>
            <person name="Jancek S."/>
            <person name="Heijde M."/>
            <person name="Jabbari K."/>
            <person name="Bowler C."/>
            <person name="Lohr M."/>
            <person name="Robbens S."/>
            <person name="Werner G."/>
            <person name="Dubchak I."/>
            <person name="Pazour G.J."/>
            <person name="Ren Q."/>
            <person name="Paulsen I."/>
            <person name="Delwiche C."/>
            <person name="Schmutz J."/>
            <person name="Rokhsar D."/>
            <person name="Van de Peer Y."/>
            <person name="Moreau H."/>
            <person name="Grigoriev I.V."/>
        </authorList>
    </citation>
    <scope>NUCLEOTIDE SEQUENCE [LARGE SCALE GENOMIC DNA]</scope>
    <source>
        <strain evidence="16 17">CCE9901</strain>
    </source>
</reference>
<dbReference type="PANTHER" id="PTHR10615:SF219">
    <property type="entry name" value="HISTONE ACETYLTRANSFERASE KAT5"/>
    <property type="match status" value="1"/>
</dbReference>
<keyword evidence="9" id="KW-0805">Transcription regulation</keyword>
<evidence type="ECO:0000256" key="11">
    <source>
        <dbReference type="ARBA" id="ARBA00023242"/>
    </source>
</evidence>
<dbReference type="GO" id="GO:0006355">
    <property type="term" value="P:regulation of DNA-templated transcription"/>
    <property type="evidence" value="ECO:0007669"/>
    <property type="project" value="InterPro"/>
</dbReference>
<gene>
    <name evidence="16" type="primary">HAM3501</name>
    <name evidence="16" type="ORF">OSTLU_42025</name>
</gene>
<dbReference type="STRING" id="436017.A4S9V4"/>
<protein>
    <recommendedName>
        <fullName evidence="3">histone acetyltransferase</fullName>
        <ecNumber evidence="3">2.3.1.48</ecNumber>
    </recommendedName>
</protein>
<evidence type="ECO:0000256" key="12">
    <source>
        <dbReference type="ARBA" id="ARBA00023315"/>
    </source>
</evidence>
<evidence type="ECO:0000256" key="2">
    <source>
        <dbReference type="ARBA" id="ARBA00010107"/>
    </source>
</evidence>
<feature type="compositionally biased region" description="Basic and acidic residues" evidence="14">
    <location>
        <begin position="125"/>
        <end position="138"/>
    </location>
</feature>
<dbReference type="SUPFAM" id="SSF55729">
    <property type="entry name" value="Acyl-CoA N-acyltransferases (Nat)"/>
    <property type="match status" value="1"/>
</dbReference>
<feature type="region of interest" description="Disordered" evidence="14">
    <location>
        <begin position="89"/>
        <end position="138"/>
    </location>
</feature>
<evidence type="ECO:0000256" key="10">
    <source>
        <dbReference type="ARBA" id="ARBA00023163"/>
    </source>
</evidence>
<keyword evidence="6" id="KW-0863">Zinc-finger</keyword>
<dbReference type="InterPro" id="IPR036388">
    <property type="entry name" value="WH-like_DNA-bd_sf"/>
</dbReference>
<dbReference type="EC" id="2.3.1.48" evidence="3"/>
<dbReference type="FunFam" id="3.30.60.60:FF:000001">
    <property type="entry name" value="Histone acetyltransferase"/>
    <property type="match status" value="1"/>
</dbReference>
<evidence type="ECO:0000256" key="1">
    <source>
        <dbReference type="ARBA" id="ARBA00004123"/>
    </source>
</evidence>
<dbReference type="Gene3D" id="1.10.10.10">
    <property type="entry name" value="Winged helix-like DNA-binding domain superfamily/Winged helix DNA-binding domain"/>
    <property type="match status" value="1"/>
</dbReference>
<evidence type="ECO:0000256" key="3">
    <source>
        <dbReference type="ARBA" id="ARBA00013184"/>
    </source>
</evidence>
<evidence type="ECO:0000313" key="17">
    <source>
        <dbReference type="Proteomes" id="UP000001568"/>
    </source>
</evidence>
<dbReference type="InterPro" id="IPR016181">
    <property type="entry name" value="Acyl_CoA_acyltransferase"/>
</dbReference>
<evidence type="ECO:0000256" key="8">
    <source>
        <dbReference type="ARBA" id="ARBA00022990"/>
    </source>
</evidence>
<keyword evidence="5" id="KW-0479">Metal-binding</keyword>
<keyword evidence="10" id="KW-0804">Transcription</keyword>
<name>A4S9V4_OSTLU</name>
<dbReference type="Gene3D" id="3.40.630.30">
    <property type="match status" value="1"/>
</dbReference>